<name>A0A6G0WE14_9STRA</name>
<gene>
    <name evidence="1" type="ORF">Ae201684_015830</name>
</gene>
<dbReference type="EMBL" id="VJMJ01000233">
    <property type="protein sequence ID" value="KAF0725743.1"/>
    <property type="molecule type" value="Genomic_DNA"/>
</dbReference>
<accession>A0A6G0WE14</accession>
<protein>
    <recommendedName>
        <fullName evidence="3">HTH psq-type domain-containing protein</fullName>
    </recommendedName>
</protein>
<comment type="caution">
    <text evidence="1">The sequence shown here is derived from an EMBL/GenBank/DDBJ whole genome shotgun (WGS) entry which is preliminary data.</text>
</comment>
<dbReference type="VEuPathDB" id="FungiDB:AeMF1_006284"/>
<keyword evidence="2" id="KW-1185">Reference proteome</keyword>
<evidence type="ECO:0008006" key="3">
    <source>
        <dbReference type="Google" id="ProtNLM"/>
    </source>
</evidence>
<dbReference type="Proteomes" id="UP000481153">
    <property type="component" value="Unassembled WGS sequence"/>
</dbReference>
<reference evidence="1 2" key="1">
    <citation type="submission" date="2019-07" db="EMBL/GenBank/DDBJ databases">
        <title>Genomics analysis of Aphanomyces spp. identifies a new class of oomycete effector associated with host adaptation.</title>
        <authorList>
            <person name="Gaulin E."/>
        </authorList>
    </citation>
    <scope>NUCLEOTIDE SEQUENCE [LARGE SCALE GENOMIC DNA]</scope>
    <source>
        <strain evidence="1 2">ATCC 201684</strain>
    </source>
</reference>
<dbReference type="AlphaFoldDB" id="A0A6G0WE14"/>
<proteinExistence type="predicted"/>
<evidence type="ECO:0000313" key="2">
    <source>
        <dbReference type="Proteomes" id="UP000481153"/>
    </source>
</evidence>
<evidence type="ECO:0000313" key="1">
    <source>
        <dbReference type="EMBL" id="KAF0725743.1"/>
    </source>
</evidence>
<sequence length="220" mass="25128">MSDAHPNVSKPRPRPNIAQKLEVVELAKQHGLGSAVAICGYSRSAVYLWLSQESKLMDFIGSKTRRRNTGNGGAKPNIPDPHELAIFVRDLRREELPVTSGHMIKFLRINHKEWLEEYMSSRKSGYQSLLRLLQRFADRCDFSRQRVCKQKHTQADLAETRVAFGRQFHGQYGHMDLDCIYNADETGIYYDMCPTTIWAVRGGGAKGERHSYRMTAVLTI</sequence>
<organism evidence="1 2">
    <name type="scientific">Aphanomyces euteiches</name>
    <dbReference type="NCBI Taxonomy" id="100861"/>
    <lineage>
        <taxon>Eukaryota</taxon>
        <taxon>Sar</taxon>
        <taxon>Stramenopiles</taxon>
        <taxon>Oomycota</taxon>
        <taxon>Saprolegniomycetes</taxon>
        <taxon>Saprolegniales</taxon>
        <taxon>Verrucalvaceae</taxon>
        <taxon>Aphanomyces</taxon>
    </lineage>
</organism>